<dbReference type="EMBL" id="HE573026">
    <property type="protein sequence ID" value="CCC52350.1"/>
    <property type="molecule type" value="Genomic_DNA"/>
</dbReference>
<gene>
    <name evidence="2" type="ORF">TVY486_1013930</name>
</gene>
<keyword evidence="1" id="KW-1133">Transmembrane helix</keyword>
<reference evidence="2" key="1">
    <citation type="journal article" date="2012" name="Proc. Natl. Acad. Sci. U.S.A.">
        <title>Antigenic diversity is generated by distinct evolutionary mechanisms in African trypanosome species.</title>
        <authorList>
            <person name="Jackson A.P."/>
            <person name="Berry A."/>
            <person name="Aslett M."/>
            <person name="Allison H.C."/>
            <person name="Burton P."/>
            <person name="Vavrova-Anderson J."/>
            <person name="Brown R."/>
            <person name="Browne H."/>
            <person name="Corton N."/>
            <person name="Hauser H."/>
            <person name="Gamble J."/>
            <person name="Gilderthorp R."/>
            <person name="Marcello L."/>
            <person name="McQuillan J."/>
            <person name="Otto T.D."/>
            <person name="Quail M.A."/>
            <person name="Sanders M.J."/>
            <person name="van Tonder A."/>
            <person name="Ginger M.L."/>
            <person name="Field M.C."/>
            <person name="Barry J.D."/>
            <person name="Hertz-Fowler C."/>
            <person name="Berriman M."/>
        </authorList>
    </citation>
    <scope>NUCLEOTIDE SEQUENCE</scope>
    <source>
        <strain evidence="2">Y486</strain>
    </source>
</reference>
<proteinExistence type="predicted"/>
<feature type="transmembrane region" description="Helical" evidence="1">
    <location>
        <begin position="77"/>
        <end position="102"/>
    </location>
</feature>
<keyword evidence="1" id="KW-0812">Transmembrane</keyword>
<accession>G0U4I6</accession>
<dbReference type="AlphaFoldDB" id="G0U4I6"/>
<name>G0U4I6_TRYVY</name>
<feature type="transmembrane region" description="Helical" evidence="1">
    <location>
        <begin position="43"/>
        <end position="62"/>
    </location>
</feature>
<sequence length="226" mass="26508">MACGPVVCELWMVLQNGCFRVRVFINTHVHSGRRCERERSRKAADVFIFVVLFFPSFSVFPFTRKWCSGVKRHIVSFYFYVCVIFDYSIVSLLFCMTLECRWEGEDQNIKKKHKWVELSVEDGLAQLWNMLALIGVVLSYTRKCIAIRLVPPRVRKLTIAPCKKEERKKTCWFDEHGHLILAALCLPISFNPSCAFFLWCQKAPCESMELWERMMRWARTLFVGGV</sequence>
<evidence type="ECO:0000256" key="1">
    <source>
        <dbReference type="SAM" id="Phobius"/>
    </source>
</evidence>
<keyword evidence="1" id="KW-0472">Membrane</keyword>
<protein>
    <submittedName>
        <fullName evidence="2">Uncharacterized protein</fullName>
    </submittedName>
</protein>
<dbReference type="VEuPathDB" id="TriTrypDB:TvY486_1013930"/>
<organism evidence="2">
    <name type="scientific">Trypanosoma vivax (strain Y486)</name>
    <dbReference type="NCBI Taxonomy" id="1055687"/>
    <lineage>
        <taxon>Eukaryota</taxon>
        <taxon>Discoba</taxon>
        <taxon>Euglenozoa</taxon>
        <taxon>Kinetoplastea</taxon>
        <taxon>Metakinetoplastina</taxon>
        <taxon>Trypanosomatida</taxon>
        <taxon>Trypanosomatidae</taxon>
        <taxon>Trypanosoma</taxon>
        <taxon>Duttonella</taxon>
    </lineage>
</organism>
<evidence type="ECO:0000313" key="2">
    <source>
        <dbReference type="EMBL" id="CCC52350.1"/>
    </source>
</evidence>